<dbReference type="RefSeq" id="WP_020877739.1">
    <property type="nucleotide sequence ID" value="NZ_ATHJ01000105.1"/>
</dbReference>
<dbReference type="GO" id="GO:0009055">
    <property type="term" value="F:electron transfer activity"/>
    <property type="evidence" value="ECO:0007669"/>
    <property type="project" value="InterPro"/>
</dbReference>
<dbReference type="SMART" id="SM00893">
    <property type="entry name" value="ETF"/>
    <property type="match status" value="1"/>
</dbReference>
<dbReference type="eggNOG" id="COG2086">
    <property type="taxonomic scope" value="Bacteria"/>
</dbReference>
<comment type="caution">
    <text evidence="3">The sequence shown here is derived from an EMBL/GenBank/DDBJ whole genome shotgun (WGS) entry which is preliminary data.</text>
</comment>
<keyword evidence="1" id="KW-0813">Transport</keyword>
<evidence type="ECO:0000313" key="4">
    <source>
        <dbReference type="Proteomes" id="UP000014977"/>
    </source>
</evidence>
<feature type="domain" description="Electron transfer flavoprotein alpha/beta-subunit N-terminal" evidence="2">
    <location>
        <begin position="23"/>
        <end position="215"/>
    </location>
</feature>
<accession>S7UU98</accession>
<dbReference type="InterPro" id="IPR014729">
    <property type="entry name" value="Rossmann-like_a/b/a_fold"/>
</dbReference>
<reference evidence="3 4" key="1">
    <citation type="journal article" date="2013" name="Genome Announc.">
        <title>Draft genome sequences for three mercury-methylating, sulfate-reducing bacteria.</title>
        <authorList>
            <person name="Brown S.D."/>
            <person name="Hurt R.A.Jr."/>
            <person name="Gilmour C.C."/>
            <person name="Elias D.A."/>
        </authorList>
    </citation>
    <scope>NUCLEOTIDE SEQUENCE [LARGE SCALE GENOMIC DNA]</scope>
    <source>
        <strain evidence="3 4">DSM 2059</strain>
    </source>
</reference>
<evidence type="ECO:0000259" key="2">
    <source>
        <dbReference type="SMART" id="SM00893"/>
    </source>
</evidence>
<organism evidence="3 4">
    <name type="scientific">Desulfococcus multivorans DSM 2059</name>
    <dbReference type="NCBI Taxonomy" id="1121405"/>
    <lineage>
        <taxon>Bacteria</taxon>
        <taxon>Pseudomonadati</taxon>
        <taxon>Thermodesulfobacteriota</taxon>
        <taxon>Desulfobacteria</taxon>
        <taxon>Desulfobacterales</taxon>
        <taxon>Desulfococcaceae</taxon>
        <taxon>Desulfococcus</taxon>
    </lineage>
</organism>
<dbReference type="STRING" id="897.B2D07_15785"/>
<dbReference type="Gene3D" id="3.40.50.620">
    <property type="entry name" value="HUPs"/>
    <property type="match status" value="1"/>
</dbReference>
<keyword evidence="4" id="KW-1185">Reference proteome</keyword>
<gene>
    <name evidence="3" type="ORF">dsmv_0628</name>
</gene>
<dbReference type="PATRIC" id="fig|1121405.3.peg.3342"/>
<dbReference type="SUPFAM" id="SSF52402">
    <property type="entry name" value="Adenine nucleotide alpha hydrolases-like"/>
    <property type="match status" value="1"/>
</dbReference>
<protein>
    <submittedName>
        <fullName evidence="3">Electron transfer flavoprotein alpha/beta-subunit</fullName>
    </submittedName>
</protein>
<proteinExistence type="predicted"/>
<dbReference type="OrthoDB" id="9804960at2"/>
<dbReference type="EMBL" id="ATHJ01000105">
    <property type="protein sequence ID" value="EPR35923.1"/>
    <property type="molecule type" value="Genomic_DNA"/>
</dbReference>
<dbReference type="PANTHER" id="PTHR21294:SF17">
    <property type="entry name" value="PROTEIN FIXA"/>
    <property type="match status" value="1"/>
</dbReference>
<dbReference type="PANTHER" id="PTHR21294">
    <property type="entry name" value="ELECTRON TRANSFER FLAVOPROTEIN BETA-SUBUNIT"/>
    <property type="match status" value="1"/>
</dbReference>
<evidence type="ECO:0000313" key="3">
    <source>
        <dbReference type="EMBL" id="EPR35923.1"/>
    </source>
</evidence>
<evidence type="ECO:0000256" key="1">
    <source>
        <dbReference type="ARBA" id="ARBA00022982"/>
    </source>
</evidence>
<dbReference type="InterPro" id="IPR012255">
    <property type="entry name" value="ETF_b"/>
</dbReference>
<dbReference type="InterPro" id="IPR014730">
    <property type="entry name" value="ETF_a/b_N"/>
</dbReference>
<dbReference type="InterPro" id="IPR033948">
    <property type="entry name" value="ETF_beta_N"/>
</dbReference>
<dbReference type="PIRSF" id="PIRSF000090">
    <property type="entry name" value="Beta-ETF"/>
    <property type="match status" value="1"/>
</dbReference>
<dbReference type="Proteomes" id="UP000014977">
    <property type="component" value="Unassembled WGS sequence"/>
</dbReference>
<dbReference type="CDD" id="cd01714">
    <property type="entry name" value="ETF_beta"/>
    <property type="match status" value="1"/>
</dbReference>
<dbReference type="Pfam" id="PF01012">
    <property type="entry name" value="ETF"/>
    <property type="match status" value="1"/>
</dbReference>
<name>S7UU98_DESML</name>
<dbReference type="AlphaFoldDB" id="S7UU98"/>
<sequence length="284" mass="30774">MLKLIVCMKQVPKVSELPWDARTGTLKRELAAGMMNPACKHALEAALQLKHQWGGRITAVTMGPPAAREILHEAVAMGADGGVLLSDPRMAGADTDVTSFTLARAIEQTCPDFDLVLCGCYTTDSETAQVGPQLAQELDVPGVAYVEHLEIDGRTLCMRREADDFLETLEMDLPGLVTITTRRYTPRYVSMSGLQDAFGEVEIQTLDCDALGLDPVSVGMKASPTRIHKVYSAVAQKENVVLKGSPKKVVDALFERFGDRIGAALGKDLNPHEHAAVDGREDND</sequence>
<keyword evidence="1" id="KW-0249">Electron transport</keyword>